<dbReference type="PANTHER" id="PTHR36856:SF2">
    <property type="match status" value="1"/>
</dbReference>
<accession>A0AAN8UML9</accession>
<dbReference type="EMBL" id="JBAMMX010000022">
    <property type="protein sequence ID" value="KAK6918385.1"/>
    <property type="molecule type" value="Genomic_DNA"/>
</dbReference>
<organism evidence="2 3">
    <name type="scientific">Dillenia turbinata</name>
    <dbReference type="NCBI Taxonomy" id="194707"/>
    <lineage>
        <taxon>Eukaryota</taxon>
        <taxon>Viridiplantae</taxon>
        <taxon>Streptophyta</taxon>
        <taxon>Embryophyta</taxon>
        <taxon>Tracheophyta</taxon>
        <taxon>Spermatophyta</taxon>
        <taxon>Magnoliopsida</taxon>
        <taxon>eudicotyledons</taxon>
        <taxon>Gunneridae</taxon>
        <taxon>Pentapetalae</taxon>
        <taxon>Dilleniales</taxon>
        <taxon>Dilleniaceae</taxon>
        <taxon>Dillenia</taxon>
    </lineage>
</organism>
<dbReference type="AlphaFoldDB" id="A0AAN8UML9"/>
<feature type="region of interest" description="Disordered" evidence="1">
    <location>
        <begin position="1"/>
        <end position="68"/>
    </location>
</feature>
<feature type="compositionally biased region" description="Basic and acidic residues" evidence="1">
    <location>
        <begin position="8"/>
        <end position="17"/>
    </location>
</feature>
<dbReference type="Proteomes" id="UP001370490">
    <property type="component" value="Unassembled WGS sequence"/>
</dbReference>
<comment type="caution">
    <text evidence="2">The sequence shown here is derived from an EMBL/GenBank/DDBJ whole genome shotgun (WGS) entry which is preliminary data.</text>
</comment>
<dbReference type="PANTHER" id="PTHR36856">
    <property type="entry name" value="OS07G0175200 PROTEIN"/>
    <property type="match status" value="1"/>
</dbReference>
<reference evidence="2 3" key="1">
    <citation type="submission" date="2023-12" db="EMBL/GenBank/DDBJ databases">
        <title>A high-quality genome assembly for Dillenia turbinata (Dilleniales).</title>
        <authorList>
            <person name="Chanderbali A."/>
        </authorList>
    </citation>
    <scope>NUCLEOTIDE SEQUENCE [LARGE SCALE GENOMIC DNA]</scope>
    <source>
        <strain evidence="2">LSX21</strain>
        <tissue evidence="2">Leaf</tissue>
    </source>
</reference>
<gene>
    <name evidence="2" type="ORF">RJ641_016807</name>
</gene>
<protein>
    <submittedName>
        <fullName evidence="2">Uncharacterized protein</fullName>
    </submittedName>
</protein>
<proteinExistence type="predicted"/>
<evidence type="ECO:0000313" key="2">
    <source>
        <dbReference type="EMBL" id="KAK6918385.1"/>
    </source>
</evidence>
<feature type="compositionally biased region" description="Basic and acidic residues" evidence="1">
    <location>
        <begin position="24"/>
        <end position="38"/>
    </location>
</feature>
<name>A0AAN8UML9_9MAGN</name>
<keyword evidence="3" id="KW-1185">Reference proteome</keyword>
<sequence length="68" mass="7491">MADQEESDVSKKTNDTREGDDDEAMKKCLEKHKGDSTKCKSIVQAFNSSPSMEKFPPLKLPSGSLTDV</sequence>
<evidence type="ECO:0000313" key="3">
    <source>
        <dbReference type="Proteomes" id="UP001370490"/>
    </source>
</evidence>
<evidence type="ECO:0000256" key="1">
    <source>
        <dbReference type="SAM" id="MobiDB-lite"/>
    </source>
</evidence>